<protein>
    <submittedName>
        <fullName evidence="3">PEP-CTERM sorting domain-containing protein</fullName>
    </submittedName>
</protein>
<evidence type="ECO:0000256" key="1">
    <source>
        <dbReference type="SAM" id="SignalP"/>
    </source>
</evidence>
<organism evidence="3 4">
    <name type="scientific">Agarivorans aestuarii</name>
    <dbReference type="NCBI Taxonomy" id="1563703"/>
    <lineage>
        <taxon>Bacteria</taxon>
        <taxon>Pseudomonadati</taxon>
        <taxon>Pseudomonadota</taxon>
        <taxon>Gammaproteobacteria</taxon>
        <taxon>Alteromonadales</taxon>
        <taxon>Alteromonadaceae</taxon>
        <taxon>Agarivorans</taxon>
    </lineage>
</organism>
<name>A0ABU7G504_9ALTE</name>
<keyword evidence="1" id="KW-0732">Signal</keyword>
<dbReference type="Pfam" id="PF07589">
    <property type="entry name" value="PEP-CTERM"/>
    <property type="match status" value="1"/>
</dbReference>
<dbReference type="Proteomes" id="UP001310248">
    <property type="component" value="Unassembled WGS sequence"/>
</dbReference>
<feature type="chain" id="PRO_5046787365" evidence="1">
    <location>
        <begin position="20"/>
        <end position="246"/>
    </location>
</feature>
<dbReference type="EMBL" id="JAYDYW010000007">
    <property type="protein sequence ID" value="MEE1674327.1"/>
    <property type="molecule type" value="Genomic_DNA"/>
</dbReference>
<dbReference type="NCBIfam" id="TIGR02595">
    <property type="entry name" value="PEP_CTERM"/>
    <property type="match status" value="1"/>
</dbReference>
<reference evidence="4" key="1">
    <citation type="submission" date="2023-07" db="EMBL/GenBank/DDBJ databases">
        <title>Draft genome sequence of Agarivorans aestuarii strain ZMCS4, a CAZymes producing bacteria isolated from the marine brown algae Clodostephus spongiosus.</title>
        <authorList>
            <person name="Lorente B."/>
            <person name="Cabral C."/>
            <person name="Frias J."/>
            <person name="Faria J."/>
            <person name="Toubarro D."/>
        </authorList>
    </citation>
    <scope>NUCLEOTIDE SEQUENCE [LARGE SCALE GENOMIC DNA]</scope>
    <source>
        <strain evidence="4">ZMCS4</strain>
    </source>
</reference>
<dbReference type="InterPro" id="IPR049672">
    <property type="entry name" value="Xrt_dep_XDP1"/>
</dbReference>
<dbReference type="InterPro" id="IPR013424">
    <property type="entry name" value="Ice-binding_C"/>
</dbReference>
<evidence type="ECO:0000313" key="3">
    <source>
        <dbReference type="EMBL" id="MEE1674327.1"/>
    </source>
</evidence>
<evidence type="ECO:0000259" key="2">
    <source>
        <dbReference type="Pfam" id="PF07589"/>
    </source>
</evidence>
<dbReference type="NCBIfam" id="NF041927">
    <property type="entry name" value="Xrt_dep_XDP1"/>
    <property type="match status" value="1"/>
</dbReference>
<accession>A0ABU7G504</accession>
<keyword evidence="4" id="KW-1185">Reference proteome</keyword>
<dbReference type="RefSeq" id="WP_163130926.1">
    <property type="nucleotide sequence ID" value="NZ_JAYDYW010000007.1"/>
</dbReference>
<feature type="domain" description="Ice-binding protein C-terminal" evidence="2">
    <location>
        <begin position="220"/>
        <end position="243"/>
    </location>
</feature>
<sequence>MFKQILLVASCAVSLSAFGSTQTWDFSTFTENGSGDGNTYSGNGLTLSGWSNTDSRDQYIESGELDYASGYGLTLQNRDEGGSAPDHAIDSYNNKDWKKDYDMVLLSFDEAVNLAGFSLGWAKESGNNEADVTVLAYSGNDTPTLAGSNWGDVASAWSTEAQIDDANAYAYQSISSSASSKYWLIGAYNPIFGNMGHSIGNDAFKLAGVKANSPQVPVTSVPEPGTVLMFAAGLFGIALRSRKRQA</sequence>
<evidence type="ECO:0000313" key="4">
    <source>
        <dbReference type="Proteomes" id="UP001310248"/>
    </source>
</evidence>
<gene>
    <name evidence="3" type="ORF">SNR37_003764</name>
</gene>
<feature type="signal peptide" evidence="1">
    <location>
        <begin position="1"/>
        <end position="19"/>
    </location>
</feature>
<proteinExistence type="predicted"/>
<comment type="caution">
    <text evidence="3">The sequence shown here is derived from an EMBL/GenBank/DDBJ whole genome shotgun (WGS) entry which is preliminary data.</text>
</comment>